<accession>A0A4Q9PJ58</accession>
<reference evidence="1 2" key="1">
    <citation type="submission" date="2019-01" db="EMBL/GenBank/DDBJ databases">
        <title>Draft genome sequences of three monokaryotic isolates of the white-rot basidiomycete fungus Dichomitus squalens.</title>
        <authorList>
            <consortium name="DOE Joint Genome Institute"/>
            <person name="Lopez S.C."/>
            <person name="Andreopoulos B."/>
            <person name="Pangilinan J."/>
            <person name="Lipzen A."/>
            <person name="Riley R."/>
            <person name="Ahrendt S."/>
            <person name="Ng V."/>
            <person name="Barry K."/>
            <person name="Daum C."/>
            <person name="Grigoriev I.V."/>
            <person name="Hilden K.S."/>
            <person name="Makela M.R."/>
            <person name="de Vries R.P."/>
        </authorList>
    </citation>
    <scope>NUCLEOTIDE SEQUENCE [LARGE SCALE GENOMIC DNA]</scope>
    <source>
        <strain evidence="1 2">CBS 464.89</strain>
    </source>
</reference>
<organism evidence="1 2">
    <name type="scientific">Dichomitus squalens</name>
    <dbReference type="NCBI Taxonomy" id="114155"/>
    <lineage>
        <taxon>Eukaryota</taxon>
        <taxon>Fungi</taxon>
        <taxon>Dikarya</taxon>
        <taxon>Basidiomycota</taxon>
        <taxon>Agaricomycotina</taxon>
        <taxon>Agaricomycetes</taxon>
        <taxon>Polyporales</taxon>
        <taxon>Polyporaceae</taxon>
        <taxon>Dichomitus</taxon>
    </lineage>
</organism>
<name>A0A4Q9PJ58_9APHY</name>
<dbReference type="AlphaFoldDB" id="A0A4Q9PJ58"/>
<evidence type="ECO:0000313" key="2">
    <source>
        <dbReference type="Proteomes" id="UP000292082"/>
    </source>
</evidence>
<sequence length="154" mass="17185">MMVASAILVIYSYSPFEWCKPHRCAAPSRLGFPLVISRCPRPRFTSGLRTLSNIVSKRLPIASQWESFPVLFGPSRKVASKALNTSMCLDNNMTSGISQRKIPFDNPQRSTDLRMSRYLSEALKVSGAGPRSAYNTNLHLPTSHAISFILSRRP</sequence>
<gene>
    <name evidence="1" type="ORF">BD310DRAFT_828680</name>
</gene>
<dbReference type="Proteomes" id="UP000292082">
    <property type="component" value="Unassembled WGS sequence"/>
</dbReference>
<evidence type="ECO:0000313" key="1">
    <source>
        <dbReference type="EMBL" id="TBU54105.1"/>
    </source>
</evidence>
<protein>
    <submittedName>
        <fullName evidence="1">Uncharacterized protein</fullName>
    </submittedName>
</protein>
<dbReference type="EMBL" id="ML145197">
    <property type="protein sequence ID" value="TBU54105.1"/>
    <property type="molecule type" value="Genomic_DNA"/>
</dbReference>
<keyword evidence="2" id="KW-1185">Reference proteome</keyword>
<proteinExistence type="predicted"/>